<accession>D5ELK9</accession>
<gene>
    <name evidence="1" type="ordered locus">Caka_2127</name>
</gene>
<dbReference type="RefSeq" id="WP_013043867.1">
    <property type="nucleotide sequence ID" value="NC_014008.1"/>
</dbReference>
<dbReference type="HOGENOM" id="CLU_057834_1_0_0"/>
<dbReference type="Gene3D" id="2.70.98.10">
    <property type="match status" value="1"/>
</dbReference>
<dbReference type="OrthoDB" id="9795355at2"/>
<keyword evidence="2" id="KW-1185">Reference proteome</keyword>
<dbReference type="GO" id="GO:0016853">
    <property type="term" value="F:isomerase activity"/>
    <property type="evidence" value="ECO:0007669"/>
    <property type="project" value="InterPro"/>
</dbReference>
<protein>
    <submittedName>
        <fullName evidence="1">Aldose 1-epimerase</fullName>
    </submittedName>
</protein>
<dbReference type="SUPFAM" id="SSF74650">
    <property type="entry name" value="Galactose mutarotase-like"/>
    <property type="match status" value="1"/>
</dbReference>
<name>D5ELK9_CORAD</name>
<sequence length="308" mass="35018">METVDYNGQQLYRWNCGPSSFLVDPERGARLMNWNIRMSDGHFRDVIHWPENADWNAFGTVRGGNPILFPFSARTFHKGQIGQWQDAEGVVRPMPIHGFARDGLFEVTHTTDFGFTAELRPDEKAREAYPFDYTFSVRYEFSDLGLKVYLTLNNHGDKPILWSAGHHFYFALPWHEELTRDHYTFDVPAKKCFTQAPDGSLRPVEKGWETDCSFGNPANSDRIYTKLKDNLTTFGPKGGEEKIGVRILDDSDTYSAWNTFVFWTEANDSPFYCIEPWMGPPNAPEHGNGLHAVNAGSSATFGVEVSLL</sequence>
<dbReference type="Proteomes" id="UP000000925">
    <property type="component" value="Chromosome"/>
</dbReference>
<proteinExistence type="predicted"/>
<dbReference type="GO" id="GO:0030246">
    <property type="term" value="F:carbohydrate binding"/>
    <property type="evidence" value="ECO:0007669"/>
    <property type="project" value="InterPro"/>
</dbReference>
<dbReference type="GO" id="GO:0005975">
    <property type="term" value="P:carbohydrate metabolic process"/>
    <property type="evidence" value="ECO:0007669"/>
    <property type="project" value="InterPro"/>
</dbReference>
<evidence type="ECO:0000313" key="1">
    <source>
        <dbReference type="EMBL" id="ADE55145.1"/>
    </source>
</evidence>
<dbReference type="InterPro" id="IPR011013">
    <property type="entry name" value="Gal_mutarotase_sf_dom"/>
</dbReference>
<evidence type="ECO:0000313" key="2">
    <source>
        <dbReference type="Proteomes" id="UP000000925"/>
    </source>
</evidence>
<dbReference type="eggNOG" id="COG2017">
    <property type="taxonomic scope" value="Bacteria"/>
</dbReference>
<dbReference type="KEGG" id="caa:Caka_2127"/>
<organism evidence="1 2">
    <name type="scientific">Coraliomargarita akajimensis (strain DSM 45221 / IAM 15411 / JCM 23193 / KCTC 12865 / 04OKA010-24)</name>
    <dbReference type="NCBI Taxonomy" id="583355"/>
    <lineage>
        <taxon>Bacteria</taxon>
        <taxon>Pseudomonadati</taxon>
        <taxon>Verrucomicrobiota</taxon>
        <taxon>Opitutia</taxon>
        <taxon>Puniceicoccales</taxon>
        <taxon>Coraliomargaritaceae</taxon>
        <taxon>Coraliomargarita</taxon>
    </lineage>
</organism>
<dbReference type="EMBL" id="CP001998">
    <property type="protein sequence ID" value="ADE55145.1"/>
    <property type="molecule type" value="Genomic_DNA"/>
</dbReference>
<dbReference type="InterPro" id="IPR008183">
    <property type="entry name" value="Aldose_1/G6P_1-epimerase"/>
</dbReference>
<dbReference type="STRING" id="583355.Caka_2127"/>
<dbReference type="AlphaFoldDB" id="D5ELK9"/>
<reference evidence="1 2" key="1">
    <citation type="journal article" date="2010" name="Stand. Genomic Sci.">
        <title>Complete genome sequence of Coraliomargarita akajimensis type strain (04OKA010-24).</title>
        <authorList>
            <person name="Mavromatis K."/>
            <person name="Abt B."/>
            <person name="Brambilla E."/>
            <person name="Lapidus A."/>
            <person name="Copeland A."/>
            <person name="Deshpande S."/>
            <person name="Nolan M."/>
            <person name="Lucas S."/>
            <person name="Tice H."/>
            <person name="Cheng J.F."/>
            <person name="Han C."/>
            <person name="Detter J.C."/>
            <person name="Woyke T."/>
            <person name="Goodwin L."/>
            <person name="Pitluck S."/>
            <person name="Held B."/>
            <person name="Brettin T."/>
            <person name="Tapia R."/>
            <person name="Ivanova N."/>
            <person name="Mikhailova N."/>
            <person name="Pati A."/>
            <person name="Liolios K."/>
            <person name="Chen A."/>
            <person name="Palaniappan K."/>
            <person name="Land M."/>
            <person name="Hauser L."/>
            <person name="Chang Y.J."/>
            <person name="Jeffries C.D."/>
            <person name="Rohde M."/>
            <person name="Goker M."/>
            <person name="Bristow J."/>
            <person name="Eisen J.A."/>
            <person name="Markowitz V."/>
            <person name="Hugenholtz P."/>
            <person name="Klenk H.P."/>
            <person name="Kyrpides N.C."/>
        </authorList>
    </citation>
    <scope>NUCLEOTIDE SEQUENCE [LARGE SCALE GENOMIC DNA]</scope>
    <source>
        <strain evidence="2">DSM 45221 / IAM 15411 / JCM 23193 / KCTC 12865</strain>
    </source>
</reference>
<dbReference type="InterPro" id="IPR014718">
    <property type="entry name" value="GH-type_carb-bd"/>
</dbReference>
<dbReference type="Pfam" id="PF01263">
    <property type="entry name" value="Aldose_epim"/>
    <property type="match status" value="1"/>
</dbReference>